<comment type="caution">
    <text evidence="1">The sequence shown here is derived from an EMBL/GenBank/DDBJ whole genome shotgun (WGS) entry which is preliminary data.</text>
</comment>
<proteinExistence type="predicted"/>
<protein>
    <submittedName>
        <fullName evidence="1">Uncharacterized protein</fullName>
    </submittedName>
</protein>
<keyword evidence="2" id="KW-1185">Reference proteome</keyword>
<evidence type="ECO:0000313" key="1">
    <source>
        <dbReference type="EMBL" id="NJC21046.1"/>
    </source>
</evidence>
<evidence type="ECO:0000313" key="2">
    <source>
        <dbReference type="Proteomes" id="UP000547458"/>
    </source>
</evidence>
<reference evidence="1 2" key="1">
    <citation type="submission" date="2020-03" db="EMBL/GenBank/DDBJ databases">
        <title>Sequencing the genomes of 1000 actinobacteria strains.</title>
        <authorList>
            <person name="Klenk H.-P."/>
        </authorList>
    </citation>
    <scope>NUCLEOTIDE SEQUENCE [LARGE SCALE GENOMIC DNA]</scope>
    <source>
        <strain evidence="1 2">DSM 16403</strain>
    </source>
</reference>
<dbReference type="EMBL" id="JAATJL010000001">
    <property type="protein sequence ID" value="NJC21046.1"/>
    <property type="molecule type" value="Genomic_DNA"/>
</dbReference>
<gene>
    <name evidence="1" type="ORF">BJ994_000122</name>
</gene>
<dbReference type="AlphaFoldDB" id="A0A846RPK9"/>
<organism evidence="1 2">
    <name type="scientific">Arthrobacter pigmenti</name>
    <dbReference type="NCBI Taxonomy" id="271432"/>
    <lineage>
        <taxon>Bacteria</taxon>
        <taxon>Bacillati</taxon>
        <taxon>Actinomycetota</taxon>
        <taxon>Actinomycetes</taxon>
        <taxon>Micrococcales</taxon>
        <taxon>Micrococcaceae</taxon>
        <taxon>Arthrobacter</taxon>
    </lineage>
</organism>
<dbReference type="RefSeq" id="WP_167990338.1">
    <property type="nucleotide sequence ID" value="NZ_JAATJL010000001.1"/>
</dbReference>
<accession>A0A846RPK9</accession>
<sequence length="202" mass="22313">MPPIPDAHHAAFEQLVLRARQLFGSAVEEKLVAPNDHRLPSFRIGQLSMIAEQWLVVEVLPGPGALRRRERWELDWDSGPYEALRLLEGYFSELSLAPTAGDALVARMIALVGDDGEVTVSTHQAEFDRVITVAPHRRGAMPFVVSITDSFVVVIDGPDLGWWTLALIHRWSDEWSLIFCCRADRARGRAAVSGPAAGGVPR</sequence>
<dbReference type="Proteomes" id="UP000547458">
    <property type="component" value="Unassembled WGS sequence"/>
</dbReference>
<name>A0A846RPK9_9MICC</name>